<evidence type="ECO:0000256" key="2">
    <source>
        <dbReference type="ARBA" id="ARBA00022517"/>
    </source>
</evidence>
<feature type="domain" description="Ribosome maturation factor RimP N-terminal" evidence="4">
    <location>
        <begin position="18"/>
        <end position="86"/>
    </location>
</feature>
<gene>
    <name evidence="3" type="primary">rimP</name>
    <name evidence="6" type="ORF">Tharo_1350</name>
</gene>
<dbReference type="InterPro" id="IPR028998">
    <property type="entry name" value="RimP_C"/>
</dbReference>
<dbReference type="Proteomes" id="UP000241885">
    <property type="component" value="Chromosome"/>
</dbReference>
<dbReference type="AlphaFoldDB" id="A0A2R4BLT5"/>
<feature type="domain" description="Ribosome maturation factor RimP C-terminal" evidence="5">
    <location>
        <begin position="89"/>
        <end position="154"/>
    </location>
</feature>
<dbReference type="KEGG" id="tak:Tharo_1350"/>
<protein>
    <recommendedName>
        <fullName evidence="3">Ribosome maturation factor RimP</fullName>
    </recommendedName>
</protein>
<proteinExistence type="inferred from homology"/>
<dbReference type="PANTHER" id="PTHR33867:SF1">
    <property type="entry name" value="RIBOSOME MATURATION FACTOR RIMP"/>
    <property type="match status" value="1"/>
</dbReference>
<keyword evidence="7" id="KW-1185">Reference proteome</keyword>
<comment type="subcellular location">
    <subcellularLocation>
        <location evidence="3">Cytoplasm</location>
    </subcellularLocation>
</comment>
<dbReference type="SUPFAM" id="SSF75420">
    <property type="entry name" value="YhbC-like, N-terminal domain"/>
    <property type="match status" value="1"/>
</dbReference>
<evidence type="ECO:0000313" key="6">
    <source>
        <dbReference type="EMBL" id="AVR88278.1"/>
    </source>
</evidence>
<evidence type="ECO:0000256" key="1">
    <source>
        <dbReference type="ARBA" id="ARBA00022490"/>
    </source>
</evidence>
<dbReference type="InterPro" id="IPR003728">
    <property type="entry name" value="Ribosome_maturation_RimP"/>
</dbReference>
<evidence type="ECO:0000259" key="5">
    <source>
        <dbReference type="Pfam" id="PF17384"/>
    </source>
</evidence>
<dbReference type="InterPro" id="IPR035956">
    <property type="entry name" value="RimP_N_sf"/>
</dbReference>
<accession>A0A2R4BLT5</accession>
<dbReference type="Pfam" id="PF17384">
    <property type="entry name" value="DUF150_C"/>
    <property type="match status" value="1"/>
</dbReference>
<evidence type="ECO:0000256" key="3">
    <source>
        <dbReference type="HAMAP-Rule" id="MF_01077"/>
    </source>
</evidence>
<organism evidence="6 7">
    <name type="scientific">Thauera aromatica K172</name>
    <dbReference type="NCBI Taxonomy" id="44139"/>
    <lineage>
        <taxon>Bacteria</taxon>
        <taxon>Pseudomonadati</taxon>
        <taxon>Pseudomonadota</taxon>
        <taxon>Betaproteobacteria</taxon>
        <taxon>Rhodocyclales</taxon>
        <taxon>Zoogloeaceae</taxon>
        <taxon>Thauera</taxon>
    </lineage>
</organism>
<dbReference type="Gene3D" id="3.30.300.70">
    <property type="entry name" value="RimP-like superfamily, N-terminal"/>
    <property type="match status" value="1"/>
</dbReference>
<dbReference type="Gene3D" id="2.30.30.180">
    <property type="entry name" value="Ribosome maturation factor RimP, C-terminal domain"/>
    <property type="match status" value="1"/>
</dbReference>
<comment type="function">
    <text evidence="3">Required for maturation of 30S ribosomal subunits.</text>
</comment>
<keyword evidence="1 3" id="KW-0963">Cytoplasm</keyword>
<dbReference type="Pfam" id="PF02576">
    <property type="entry name" value="RimP_N"/>
    <property type="match status" value="1"/>
</dbReference>
<dbReference type="InterPro" id="IPR036847">
    <property type="entry name" value="RimP_C_sf"/>
</dbReference>
<comment type="similarity">
    <text evidence="3">Belongs to the RimP family.</text>
</comment>
<dbReference type="CDD" id="cd01734">
    <property type="entry name" value="YlxS_C"/>
    <property type="match status" value="1"/>
</dbReference>
<sequence>MVPVEERVEYMRAEVEQLIEQVVSGLGYELVDIEFSPKGRLLRVFLDIERGITVDDCATVSNQLQRVFEVEGVDYDRLEVSSPGLDRPLKKLADFERFRGSEAQVRLSLPIGNQRNFVGVIEGVRDAVVVLATEKGEVLLPFEDIEKARLVPKF</sequence>
<dbReference type="PANTHER" id="PTHR33867">
    <property type="entry name" value="RIBOSOME MATURATION FACTOR RIMP"/>
    <property type="match status" value="1"/>
</dbReference>
<dbReference type="GO" id="GO:0005829">
    <property type="term" value="C:cytosol"/>
    <property type="evidence" value="ECO:0007669"/>
    <property type="project" value="TreeGrafter"/>
</dbReference>
<keyword evidence="2 3" id="KW-0690">Ribosome biogenesis</keyword>
<evidence type="ECO:0000259" key="4">
    <source>
        <dbReference type="Pfam" id="PF02576"/>
    </source>
</evidence>
<dbReference type="GO" id="GO:0006412">
    <property type="term" value="P:translation"/>
    <property type="evidence" value="ECO:0007669"/>
    <property type="project" value="TreeGrafter"/>
</dbReference>
<dbReference type="NCBIfam" id="NF000929">
    <property type="entry name" value="PRK00092.2-1"/>
    <property type="match status" value="1"/>
</dbReference>
<evidence type="ECO:0000313" key="7">
    <source>
        <dbReference type="Proteomes" id="UP000241885"/>
    </source>
</evidence>
<dbReference type="GO" id="GO:0000028">
    <property type="term" value="P:ribosomal small subunit assembly"/>
    <property type="evidence" value="ECO:0007669"/>
    <property type="project" value="TreeGrafter"/>
</dbReference>
<dbReference type="HAMAP" id="MF_01077">
    <property type="entry name" value="RimP"/>
    <property type="match status" value="1"/>
</dbReference>
<reference evidence="6 7" key="1">
    <citation type="submission" date="2018-03" db="EMBL/GenBank/DDBJ databases">
        <title>Complete genome sequence of Thauera aromatica, a model organism for studying aromatic compound degradation under denitrifying conditions.</title>
        <authorList>
            <person name="Lo H.-Y."/>
            <person name="Goris T."/>
            <person name="Boll M."/>
            <person name="Mueller J.A."/>
        </authorList>
    </citation>
    <scope>NUCLEOTIDE SEQUENCE [LARGE SCALE GENOMIC DNA]</scope>
    <source>
        <strain evidence="6 7">K172</strain>
    </source>
</reference>
<dbReference type="SUPFAM" id="SSF74942">
    <property type="entry name" value="YhbC-like, C-terminal domain"/>
    <property type="match status" value="1"/>
</dbReference>
<name>A0A2R4BLT5_THAAR</name>
<dbReference type="EMBL" id="CP028339">
    <property type="protein sequence ID" value="AVR88278.1"/>
    <property type="molecule type" value="Genomic_DNA"/>
</dbReference>
<dbReference type="InterPro" id="IPR028989">
    <property type="entry name" value="RimP_N"/>
</dbReference>